<dbReference type="GO" id="GO:0003899">
    <property type="term" value="F:DNA-directed RNA polymerase activity"/>
    <property type="evidence" value="ECO:0007669"/>
    <property type="project" value="UniProtKB-EC"/>
</dbReference>
<reference evidence="8 9" key="1">
    <citation type="journal article" date="2018" name="PLoS ONE">
        <title>The draft genome of Kipferlia bialata reveals reductive genome evolution in fornicate parasites.</title>
        <authorList>
            <person name="Tanifuji G."/>
            <person name="Takabayashi S."/>
            <person name="Kume K."/>
            <person name="Takagi M."/>
            <person name="Nakayama T."/>
            <person name="Kamikawa R."/>
            <person name="Inagaki Y."/>
            <person name="Hashimoto T."/>
        </authorList>
    </citation>
    <scope>NUCLEOTIDE SEQUENCE [LARGE SCALE GENOMIC DNA]</scope>
    <source>
        <strain evidence="8">NY0173</strain>
    </source>
</reference>
<name>A0A9K3GLB1_9EUKA</name>
<dbReference type="PANTHER" id="PTHR20856">
    <property type="entry name" value="DNA-DIRECTED RNA POLYMERASE I SUBUNIT 2"/>
    <property type="match status" value="1"/>
</dbReference>
<evidence type="ECO:0000256" key="2">
    <source>
        <dbReference type="ARBA" id="ARBA00012418"/>
    </source>
</evidence>
<comment type="caution">
    <text evidence="8">The sequence shown here is derived from an EMBL/GenBank/DDBJ whole genome shotgun (WGS) entry which is preliminary data.</text>
</comment>
<keyword evidence="4" id="KW-0808">Transferase</keyword>
<dbReference type="SUPFAM" id="SSF64484">
    <property type="entry name" value="beta and beta-prime subunits of DNA dependent RNA-polymerase"/>
    <property type="match status" value="1"/>
</dbReference>
<dbReference type="InterPro" id="IPR015712">
    <property type="entry name" value="DNA-dir_RNA_pol_su2"/>
</dbReference>
<sequence>MDPEAGDHISWDLDESDMWSVLDAWFSSKGLVSQQVESYNRFVDQTLRDVVELSPPLRIEHETTQNGRFKRSVHEMRFLRHGEHQAAGVTLAMGKPSGEETQPPRPIECRLRGLTYSLSVSAMLRYDPPEGSGQEGREETVLLGHIPLMVRSRHCVLDSDEVERMSEGGSDINKRNIRRIMQGECPYDDGGYFIVKGNEKAVVAQESMRRNHVFVFAMHDDPKYSHRLEIR</sequence>
<evidence type="ECO:0000256" key="5">
    <source>
        <dbReference type="ARBA" id="ARBA00022695"/>
    </source>
</evidence>
<keyword evidence="6" id="KW-0804">Transcription</keyword>
<dbReference type="EMBL" id="BDIP01003033">
    <property type="protein sequence ID" value="GIQ87178.1"/>
    <property type="molecule type" value="Genomic_DNA"/>
</dbReference>
<dbReference type="GO" id="GO:0003677">
    <property type="term" value="F:DNA binding"/>
    <property type="evidence" value="ECO:0007669"/>
    <property type="project" value="InterPro"/>
</dbReference>
<evidence type="ECO:0000256" key="1">
    <source>
        <dbReference type="ARBA" id="ARBA00006835"/>
    </source>
</evidence>
<comment type="similarity">
    <text evidence="1">Belongs to the RNA polymerase beta chain family.</text>
</comment>
<dbReference type="GO" id="GO:0000428">
    <property type="term" value="C:DNA-directed RNA polymerase complex"/>
    <property type="evidence" value="ECO:0007669"/>
    <property type="project" value="UniProtKB-KW"/>
</dbReference>
<dbReference type="Proteomes" id="UP000265618">
    <property type="component" value="Unassembled WGS sequence"/>
</dbReference>
<keyword evidence="3 8" id="KW-0240">DNA-directed RNA polymerase</keyword>
<dbReference type="AlphaFoldDB" id="A0A9K3GLB1"/>
<feature type="domain" description="RNA polymerase beta subunit protrusion" evidence="7">
    <location>
        <begin position="30"/>
        <end position="207"/>
    </location>
</feature>
<dbReference type="GO" id="GO:0006351">
    <property type="term" value="P:DNA-templated transcription"/>
    <property type="evidence" value="ECO:0007669"/>
    <property type="project" value="InterPro"/>
</dbReference>
<dbReference type="Pfam" id="PF04563">
    <property type="entry name" value="RNA_pol_Rpb2_1"/>
    <property type="match status" value="1"/>
</dbReference>
<proteinExistence type="inferred from homology"/>
<dbReference type="GO" id="GO:0032549">
    <property type="term" value="F:ribonucleoside binding"/>
    <property type="evidence" value="ECO:0007669"/>
    <property type="project" value="InterPro"/>
</dbReference>
<protein>
    <recommendedName>
        <fullName evidence="2">DNA-directed RNA polymerase</fullName>
        <ecNumber evidence="2">2.7.7.6</ecNumber>
    </recommendedName>
</protein>
<evidence type="ECO:0000259" key="7">
    <source>
        <dbReference type="Pfam" id="PF04563"/>
    </source>
</evidence>
<keyword evidence="9" id="KW-1185">Reference proteome</keyword>
<dbReference type="Gene3D" id="3.90.1100.10">
    <property type="match status" value="1"/>
</dbReference>
<evidence type="ECO:0000313" key="9">
    <source>
        <dbReference type="Proteomes" id="UP000265618"/>
    </source>
</evidence>
<dbReference type="EC" id="2.7.7.6" evidence="2"/>
<evidence type="ECO:0000256" key="6">
    <source>
        <dbReference type="ARBA" id="ARBA00023163"/>
    </source>
</evidence>
<accession>A0A9K3GLB1</accession>
<keyword evidence="5" id="KW-0548">Nucleotidyltransferase</keyword>
<organism evidence="8 9">
    <name type="scientific">Kipferlia bialata</name>
    <dbReference type="NCBI Taxonomy" id="797122"/>
    <lineage>
        <taxon>Eukaryota</taxon>
        <taxon>Metamonada</taxon>
        <taxon>Carpediemonas-like organisms</taxon>
        <taxon>Kipferlia</taxon>
    </lineage>
</organism>
<dbReference type="InterPro" id="IPR007644">
    <property type="entry name" value="RNA_pol_bsu_protrusion"/>
</dbReference>
<evidence type="ECO:0000256" key="4">
    <source>
        <dbReference type="ARBA" id="ARBA00022679"/>
    </source>
</evidence>
<gene>
    <name evidence="8" type="ORF">KIPB_009168</name>
</gene>
<evidence type="ECO:0000313" key="8">
    <source>
        <dbReference type="EMBL" id="GIQ87178.1"/>
    </source>
</evidence>
<evidence type="ECO:0000256" key="3">
    <source>
        <dbReference type="ARBA" id="ARBA00022478"/>
    </source>
</evidence>
<dbReference type="OrthoDB" id="10248617at2759"/>